<dbReference type="Proteomes" id="UP000288361">
    <property type="component" value="Unassembled WGS sequence"/>
</dbReference>
<dbReference type="SUPFAM" id="SSF52540">
    <property type="entry name" value="P-loop containing nucleoside triphosphate hydrolases"/>
    <property type="match status" value="1"/>
</dbReference>
<name>A0A432YQZ6_9GAMM</name>
<organism evidence="1 2">
    <name type="scientific">Idiomarina piscisalsi</name>
    <dbReference type="NCBI Taxonomy" id="1096243"/>
    <lineage>
        <taxon>Bacteria</taxon>
        <taxon>Pseudomonadati</taxon>
        <taxon>Pseudomonadota</taxon>
        <taxon>Gammaproteobacteria</taxon>
        <taxon>Alteromonadales</taxon>
        <taxon>Idiomarinaceae</taxon>
        <taxon>Idiomarina</taxon>
    </lineage>
</organism>
<gene>
    <name evidence="1" type="ORF">CWI73_09210</name>
</gene>
<evidence type="ECO:0008006" key="3">
    <source>
        <dbReference type="Google" id="ProtNLM"/>
    </source>
</evidence>
<protein>
    <recommendedName>
        <fullName evidence="3">Sulfotransferase family protein</fullName>
    </recommendedName>
</protein>
<evidence type="ECO:0000313" key="2">
    <source>
        <dbReference type="Proteomes" id="UP000288361"/>
    </source>
</evidence>
<dbReference type="EMBL" id="PIQA01000007">
    <property type="protein sequence ID" value="RUO64095.1"/>
    <property type="molecule type" value="Genomic_DNA"/>
</dbReference>
<proteinExistence type="predicted"/>
<evidence type="ECO:0000313" key="1">
    <source>
        <dbReference type="EMBL" id="RUO64095.1"/>
    </source>
</evidence>
<reference evidence="1 2" key="1">
    <citation type="journal article" date="2011" name="Front. Microbiol.">
        <title>Genomic signatures of strain selection and enhancement in Bacillus atrophaeus var. globigii, a historical biowarfare simulant.</title>
        <authorList>
            <person name="Gibbons H.S."/>
            <person name="Broomall S.M."/>
            <person name="McNew L.A."/>
            <person name="Daligault H."/>
            <person name="Chapman C."/>
            <person name="Bruce D."/>
            <person name="Karavis M."/>
            <person name="Krepps M."/>
            <person name="McGregor P.A."/>
            <person name="Hong C."/>
            <person name="Park K.H."/>
            <person name="Akmal A."/>
            <person name="Feldman A."/>
            <person name="Lin J.S."/>
            <person name="Chang W.E."/>
            <person name="Higgs B.W."/>
            <person name="Demirev P."/>
            <person name="Lindquist J."/>
            <person name="Liem A."/>
            <person name="Fochler E."/>
            <person name="Read T.D."/>
            <person name="Tapia R."/>
            <person name="Johnson S."/>
            <person name="Bishop-Lilly K.A."/>
            <person name="Detter C."/>
            <person name="Han C."/>
            <person name="Sozhamannan S."/>
            <person name="Rosenzweig C.N."/>
            <person name="Skowronski E.W."/>
        </authorList>
    </citation>
    <scope>NUCLEOTIDE SEQUENCE [LARGE SCALE GENOMIC DNA]</scope>
    <source>
        <strain evidence="1 2">TPS4-2</strain>
    </source>
</reference>
<dbReference type="RefSeq" id="WP_126752518.1">
    <property type="nucleotide sequence ID" value="NZ_JBHUMT010000015.1"/>
</dbReference>
<dbReference type="Gene3D" id="3.40.50.300">
    <property type="entry name" value="P-loop containing nucleotide triphosphate hydrolases"/>
    <property type="match status" value="1"/>
</dbReference>
<sequence>MKVVLHIGAPKTGTSAIQFFLNENRKRLQKHGFYYPEHNFDSNNVSGGHAEFGSMLQEGQLEEAAQKLEQWLQEAQARGCQLLLSSEAMYRYFDSVTSLFEGHELQVLAYYRHPLESLVSNHNQSIKRHYSTMTLSEFLTKQGIVNNPGINGQRFFDWKRALGDNSISIRPYFQSAFYQGRIEYDFLQRLGISGWSLRRFKLHKKKINTSYTAGALELKRLLNGLLDKDRSYENVTIDRALQKYSDAENNRSSNSSVQVVGSSVYDAITQLHEKPMARMKNELLEYCPNGFLEPQSVVPLENASQGDSLQQVLKVYKYLCNETPQLIKTFKARLAAELKDNDEAELPYALLKLAEIMGLPILEPEVVSLPGQGQKVKVPIPPSVVEVFTSKQSNPVDYLSEMAKWLADNREVPLASKLLKEAARRAKDPERKKQLTNLLDAYKKRLKKPKV</sequence>
<dbReference type="InterPro" id="IPR027417">
    <property type="entry name" value="P-loop_NTPase"/>
</dbReference>
<comment type="caution">
    <text evidence="1">The sequence shown here is derived from an EMBL/GenBank/DDBJ whole genome shotgun (WGS) entry which is preliminary data.</text>
</comment>
<dbReference type="AlphaFoldDB" id="A0A432YQZ6"/>
<accession>A0A432YQZ6</accession>